<dbReference type="AlphaFoldDB" id="A0ABC9Y9C4"/>
<dbReference type="Proteomes" id="UP001623348">
    <property type="component" value="Unassembled WGS sequence"/>
</dbReference>
<gene>
    <name evidence="2" type="ORF">GRJ2_003131400</name>
</gene>
<accession>A0ABC9Y9C4</accession>
<protein>
    <recommendedName>
        <fullName evidence="1">Endonuclease/exonuclease/phosphatase domain-containing protein</fullName>
    </recommendedName>
</protein>
<dbReference type="InterPro" id="IPR005135">
    <property type="entry name" value="Endo/exonuclease/phosphatase"/>
</dbReference>
<evidence type="ECO:0000313" key="3">
    <source>
        <dbReference type="Proteomes" id="UP001623348"/>
    </source>
</evidence>
<dbReference type="PANTHER" id="PTHR33395">
    <property type="entry name" value="TRANSCRIPTASE, PUTATIVE-RELATED-RELATED"/>
    <property type="match status" value="1"/>
</dbReference>
<dbReference type="SUPFAM" id="SSF56219">
    <property type="entry name" value="DNase I-like"/>
    <property type="match status" value="1"/>
</dbReference>
<comment type="caution">
    <text evidence="2">The sequence shown here is derived from an EMBL/GenBank/DDBJ whole genome shotgun (WGS) entry which is preliminary data.</text>
</comment>
<organism evidence="2 3">
    <name type="scientific">Grus japonensis</name>
    <name type="common">Japanese crane</name>
    <name type="synonym">Red-crowned crane</name>
    <dbReference type="NCBI Taxonomy" id="30415"/>
    <lineage>
        <taxon>Eukaryota</taxon>
        <taxon>Metazoa</taxon>
        <taxon>Chordata</taxon>
        <taxon>Craniata</taxon>
        <taxon>Vertebrata</taxon>
        <taxon>Euteleostomi</taxon>
        <taxon>Archelosauria</taxon>
        <taxon>Archosauria</taxon>
        <taxon>Dinosauria</taxon>
        <taxon>Saurischia</taxon>
        <taxon>Theropoda</taxon>
        <taxon>Coelurosauria</taxon>
        <taxon>Aves</taxon>
        <taxon>Neognathae</taxon>
        <taxon>Neoaves</taxon>
        <taxon>Gruiformes</taxon>
        <taxon>Gruidae</taxon>
        <taxon>Grus</taxon>
    </lineage>
</organism>
<dbReference type="InterPro" id="IPR036691">
    <property type="entry name" value="Endo/exonu/phosph_ase_sf"/>
</dbReference>
<keyword evidence="3" id="KW-1185">Reference proteome</keyword>
<evidence type="ECO:0000259" key="1">
    <source>
        <dbReference type="Pfam" id="PF03372"/>
    </source>
</evidence>
<name>A0ABC9Y9C4_GRUJA</name>
<dbReference type="Gene3D" id="3.60.10.10">
    <property type="entry name" value="Endonuclease/exonuclease/phosphatase"/>
    <property type="match status" value="1"/>
</dbReference>
<reference evidence="2 3" key="1">
    <citation type="submission" date="2024-06" db="EMBL/GenBank/DDBJ databases">
        <title>The draft genome of Grus japonensis, version 3.</title>
        <authorList>
            <person name="Nabeshima K."/>
            <person name="Suzuki S."/>
            <person name="Onuma M."/>
        </authorList>
    </citation>
    <scope>NUCLEOTIDE SEQUENCE [LARGE SCALE GENOMIC DNA]</scope>
    <source>
        <strain evidence="2 3">451A</strain>
    </source>
</reference>
<proteinExistence type="predicted"/>
<dbReference type="EMBL" id="BAAFJT010000115">
    <property type="protein sequence ID" value="GAB0206658.1"/>
    <property type="molecule type" value="Genomic_DNA"/>
</dbReference>
<dbReference type="PANTHER" id="PTHR33395:SF22">
    <property type="entry name" value="REVERSE TRANSCRIPTASE DOMAIN-CONTAINING PROTEIN"/>
    <property type="match status" value="1"/>
</dbReference>
<dbReference type="Pfam" id="PF03372">
    <property type="entry name" value="Exo_endo_phos"/>
    <property type="match status" value="1"/>
</dbReference>
<sequence length="340" mass="38341">MFEGQCASKVLQSAVSVEVGDGDPCGSKDAGVIDVLEIMEAPENGHIGIRASPLKKVMGSVAQLKCIYTNARSMGNKQEELEAIVQLENYDIVAIMETWWDDLHNWSAVMDGYKLFRRDRQGRRGGGVALYVRECFDYQELDDGDNRVKCLWVTRTRTVRIRGKVNKADIMVGVCYRPPNQDEEADDILYRQLGEVSRSPVLVLMGDFNLPDVCWKYNIAERKQSRRFLACVEDNFLTQLVSETTREGTPLDLLFVNREGLVGDVMVGGHLGHCEYVICNEFFILGAVRRRVSITATLDVQKADFGLFRSLAGRVPWEAVLKGKGVQEGWTFFKKEILKV</sequence>
<feature type="domain" description="Endonuclease/exonuclease/phosphatase" evidence="1">
    <location>
        <begin position="71"/>
        <end position="262"/>
    </location>
</feature>
<evidence type="ECO:0000313" key="2">
    <source>
        <dbReference type="EMBL" id="GAB0206658.1"/>
    </source>
</evidence>